<keyword evidence="10" id="KW-0812">Transmembrane</keyword>
<proteinExistence type="predicted"/>
<dbReference type="InterPro" id="IPR012338">
    <property type="entry name" value="Beta-lactam/transpept-like"/>
</dbReference>
<comment type="catalytic activity">
    <reaction evidence="7">
        <text>Preferential cleavage: (Ac)2-L-Lys-D-Ala-|-D-Ala. Also transpeptidation of peptidyl-alanyl moieties that are N-acyl substituents of D-alanine.</text>
        <dbReference type="EC" id="3.4.16.4"/>
    </reaction>
</comment>
<feature type="compositionally biased region" description="Acidic residues" evidence="9">
    <location>
        <begin position="801"/>
        <end position="814"/>
    </location>
</feature>
<dbReference type="Pfam" id="PF00912">
    <property type="entry name" value="Transgly"/>
    <property type="match status" value="1"/>
</dbReference>
<evidence type="ECO:0000256" key="1">
    <source>
        <dbReference type="ARBA" id="ARBA00022645"/>
    </source>
</evidence>
<comment type="catalytic activity">
    <reaction evidence="8">
        <text>[GlcNAc-(1-&gt;4)-Mur2Ac(oyl-L-Ala-gamma-D-Glu-L-Lys-D-Ala-D-Ala)](n)-di-trans,octa-cis-undecaprenyl diphosphate + beta-D-GlcNAc-(1-&gt;4)-Mur2Ac(oyl-L-Ala-gamma-D-Glu-L-Lys-D-Ala-D-Ala)-di-trans,octa-cis-undecaprenyl diphosphate = [GlcNAc-(1-&gt;4)-Mur2Ac(oyl-L-Ala-gamma-D-Glu-L-Lys-D-Ala-D-Ala)](n+1)-di-trans,octa-cis-undecaprenyl diphosphate + di-trans,octa-cis-undecaprenyl diphosphate + H(+)</text>
        <dbReference type="Rhea" id="RHEA:23708"/>
        <dbReference type="Rhea" id="RHEA-COMP:9602"/>
        <dbReference type="Rhea" id="RHEA-COMP:9603"/>
        <dbReference type="ChEBI" id="CHEBI:15378"/>
        <dbReference type="ChEBI" id="CHEBI:58405"/>
        <dbReference type="ChEBI" id="CHEBI:60033"/>
        <dbReference type="ChEBI" id="CHEBI:78435"/>
        <dbReference type="EC" id="2.4.99.28"/>
    </reaction>
</comment>
<dbReference type="Gene3D" id="1.10.3810.10">
    <property type="entry name" value="Biosynthetic peptidoglycan transglycosylase-like"/>
    <property type="match status" value="1"/>
</dbReference>
<keyword evidence="3" id="KW-0328">Glycosyltransferase</keyword>
<dbReference type="Gene3D" id="3.40.710.10">
    <property type="entry name" value="DD-peptidase/beta-lactamase superfamily"/>
    <property type="match status" value="1"/>
</dbReference>
<evidence type="ECO:0000256" key="4">
    <source>
        <dbReference type="ARBA" id="ARBA00022679"/>
    </source>
</evidence>
<dbReference type="SUPFAM" id="SSF53955">
    <property type="entry name" value="Lysozyme-like"/>
    <property type="match status" value="1"/>
</dbReference>
<sequence length="814" mass="85058">MADEPTRAPGADDDLPGGHTQPDADAPPAADASPYAAADADFAAQQDADTPDDIFREPAPEPAAPTTEETSVPPASGAPGRAAASGRGGSTAATGRALRRNGKPKRPLGVRILAWVVGIVAALAVAGAIAFGIFYAMTPIPNPNADFQTNNSHVYYADGTTELGTFAIQNRETVAFDQISQHAKDAVVASENATFWEDSGISIPGMLRAVQTALTPGEATVGGSTITQQYVKVLYLTQDRTIARKLNEIVIALKVSQEVSKEDILAGYLNTVYFGRGAYGIEAASQSYFGVSAADLSLPQAIALTAIINSPNNLDPHRGEQAASDLLERYQYTINQMVVEGHMTEAERDEIYTTLPEFPDLPSDSRFGGPNGFLLKMVQDELTAAGLEDSQISGGGLRIVTTVNPAAQAAAIEAAQNQARRIASAQGQQQDYYHPAIASLDTATGGIVALYAGPDYTSTTDSRNWATTARPTGSTFKPWALVAGLRDGATLQTRLNGNEFTLPGEKQPISNAGGRNYGPVTLQQATTSSINSAYIDLVVQMEDGPQKVIQAAEDVGIRNPGWQPYPSIALGVGEVSPVDAARGLATLVNEGQRTTPHIVAEVSDPTGDVIHRATIAPEQTVETEVARNAVAALTGVVNDGTARSVRALGYEVAGKTGTYYISALQETRATWFIGSTKQISTAFVLTAGPEGQSNLGRNTYGSTYAAQGWLEYMRTAMEGQERLTFPDATRTRASGNFSAIPVPQPTRTTSAPAPAPTTATATAEPTPEATDPTTAPTDAPPADAPPTAAPTTPPTEAPDAGTDEGTDDDTGGNG</sequence>
<keyword evidence="4" id="KW-0808">Transferase</keyword>
<evidence type="ECO:0000313" key="13">
    <source>
        <dbReference type="EMBL" id="WZW98323.1"/>
    </source>
</evidence>
<feature type="compositionally biased region" description="Low complexity" evidence="9">
    <location>
        <begin position="64"/>
        <end position="96"/>
    </location>
</feature>
<evidence type="ECO:0000256" key="6">
    <source>
        <dbReference type="ARBA" id="ARBA00023268"/>
    </source>
</evidence>
<gene>
    <name evidence="13" type="ORF">PCC79_15750</name>
</gene>
<evidence type="ECO:0000256" key="3">
    <source>
        <dbReference type="ARBA" id="ARBA00022676"/>
    </source>
</evidence>
<keyword evidence="14" id="KW-1185">Reference proteome</keyword>
<feature type="region of interest" description="Disordered" evidence="9">
    <location>
        <begin position="1"/>
        <end position="102"/>
    </location>
</feature>
<dbReference type="InterPro" id="IPR036950">
    <property type="entry name" value="PBP_transglycosylase"/>
</dbReference>
<dbReference type="InterPro" id="IPR023346">
    <property type="entry name" value="Lysozyme-like_dom_sf"/>
</dbReference>
<evidence type="ECO:0000259" key="12">
    <source>
        <dbReference type="Pfam" id="PF00912"/>
    </source>
</evidence>
<dbReference type="SUPFAM" id="SSF56601">
    <property type="entry name" value="beta-lactamase/transpeptidase-like"/>
    <property type="match status" value="1"/>
</dbReference>
<feature type="transmembrane region" description="Helical" evidence="10">
    <location>
        <begin position="112"/>
        <end position="137"/>
    </location>
</feature>
<feature type="compositionally biased region" description="Low complexity" evidence="9">
    <location>
        <begin position="21"/>
        <end position="48"/>
    </location>
</feature>
<evidence type="ECO:0000313" key="14">
    <source>
        <dbReference type="Proteomes" id="UP001434337"/>
    </source>
</evidence>
<evidence type="ECO:0000256" key="7">
    <source>
        <dbReference type="ARBA" id="ARBA00034000"/>
    </source>
</evidence>
<dbReference type="EMBL" id="CP115965">
    <property type="protein sequence ID" value="WZW98323.1"/>
    <property type="molecule type" value="Genomic_DNA"/>
</dbReference>
<name>A0ABZ3C768_9ACTN</name>
<evidence type="ECO:0000256" key="10">
    <source>
        <dbReference type="SAM" id="Phobius"/>
    </source>
</evidence>
<dbReference type="InterPro" id="IPR001460">
    <property type="entry name" value="PCN-bd_Tpept"/>
</dbReference>
<dbReference type="RefSeq" id="WP_342372392.1">
    <property type="nucleotide sequence ID" value="NZ_CP115965.1"/>
</dbReference>
<evidence type="ECO:0000259" key="11">
    <source>
        <dbReference type="Pfam" id="PF00905"/>
    </source>
</evidence>
<dbReference type="InterPro" id="IPR050396">
    <property type="entry name" value="Glycosyltr_51/Transpeptidase"/>
</dbReference>
<protein>
    <submittedName>
        <fullName evidence="13">Transglycosylase domain-containing protein</fullName>
    </submittedName>
</protein>
<accession>A0ABZ3C768</accession>
<keyword evidence="6" id="KW-0511">Multifunctional enzyme</keyword>
<feature type="compositionally biased region" description="Low complexity" evidence="9">
    <location>
        <begin position="748"/>
        <end position="777"/>
    </location>
</feature>
<dbReference type="PANTHER" id="PTHR32282">
    <property type="entry name" value="BINDING PROTEIN TRANSPEPTIDASE, PUTATIVE-RELATED"/>
    <property type="match status" value="1"/>
</dbReference>
<reference evidence="13 14" key="1">
    <citation type="journal article" date="2023" name="Environ Microbiome">
        <title>A coral-associated actinobacterium mitigates coral bleaching under heat stress.</title>
        <authorList>
            <person name="Li J."/>
            <person name="Zou Y."/>
            <person name="Li Q."/>
            <person name="Zhang J."/>
            <person name="Bourne D.G."/>
            <person name="Lyu Y."/>
            <person name="Liu C."/>
            <person name="Zhang S."/>
        </authorList>
    </citation>
    <scope>NUCLEOTIDE SEQUENCE [LARGE SCALE GENOMIC DNA]</scope>
    <source>
        <strain evidence="13 14">SCSIO 13291</strain>
    </source>
</reference>
<keyword evidence="10" id="KW-0472">Membrane</keyword>
<keyword evidence="10" id="KW-1133">Transmembrane helix</keyword>
<organism evidence="13 14">
    <name type="scientific">Propioniciclava soli</name>
    <dbReference type="NCBI Taxonomy" id="2775081"/>
    <lineage>
        <taxon>Bacteria</taxon>
        <taxon>Bacillati</taxon>
        <taxon>Actinomycetota</taxon>
        <taxon>Actinomycetes</taxon>
        <taxon>Propionibacteriales</taxon>
        <taxon>Propionibacteriaceae</taxon>
        <taxon>Propioniciclava</taxon>
    </lineage>
</organism>
<dbReference type="Pfam" id="PF00905">
    <property type="entry name" value="Transpeptidase"/>
    <property type="match status" value="1"/>
</dbReference>
<keyword evidence="2" id="KW-0645">Protease</keyword>
<evidence type="ECO:0000256" key="2">
    <source>
        <dbReference type="ARBA" id="ARBA00022670"/>
    </source>
</evidence>
<evidence type="ECO:0000256" key="8">
    <source>
        <dbReference type="ARBA" id="ARBA00049902"/>
    </source>
</evidence>
<feature type="region of interest" description="Disordered" evidence="9">
    <location>
        <begin position="734"/>
        <end position="814"/>
    </location>
</feature>
<feature type="domain" description="Glycosyl transferase family 51" evidence="12">
    <location>
        <begin position="164"/>
        <end position="337"/>
    </location>
</feature>
<evidence type="ECO:0000256" key="9">
    <source>
        <dbReference type="SAM" id="MobiDB-lite"/>
    </source>
</evidence>
<dbReference type="InterPro" id="IPR001264">
    <property type="entry name" value="Glyco_trans_51"/>
</dbReference>
<keyword evidence="1" id="KW-0121">Carboxypeptidase</keyword>
<keyword evidence="5" id="KW-0378">Hydrolase</keyword>
<feature type="domain" description="Penicillin-binding protein transpeptidase" evidence="11">
    <location>
        <begin position="440"/>
        <end position="685"/>
    </location>
</feature>
<feature type="compositionally biased region" description="Pro residues" evidence="9">
    <location>
        <begin position="778"/>
        <end position="796"/>
    </location>
</feature>
<dbReference type="PANTHER" id="PTHR32282:SF34">
    <property type="entry name" value="PENICILLIN-BINDING PROTEIN 1A"/>
    <property type="match status" value="1"/>
</dbReference>
<evidence type="ECO:0000256" key="5">
    <source>
        <dbReference type="ARBA" id="ARBA00022801"/>
    </source>
</evidence>
<dbReference type="Proteomes" id="UP001434337">
    <property type="component" value="Chromosome"/>
</dbReference>